<reference evidence="1 3" key="1">
    <citation type="submission" date="2024-11" db="EMBL/GenBank/DDBJ databases">
        <title>A near-complete genome assembly of Cinchona calisaya.</title>
        <authorList>
            <person name="Lian D.C."/>
            <person name="Zhao X.W."/>
            <person name="Wei L."/>
        </authorList>
    </citation>
    <scope>NUCLEOTIDE SEQUENCE [LARGE SCALE GENOMIC DNA]</scope>
    <source>
        <tissue evidence="1">Nenye</tissue>
    </source>
</reference>
<dbReference type="Proteomes" id="UP001630127">
    <property type="component" value="Unassembled WGS sequence"/>
</dbReference>
<protein>
    <submittedName>
        <fullName evidence="1">Uncharacterized protein</fullName>
    </submittedName>
</protein>
<dbReference type="EMBL" id="JBJUIK010000014">
    <property type="protein sequence ID" value="KAL3504381.1"/>
    <property type="molecule type" value="Genomic_DNA"/>
</dbReference>
<sequence>MSGANKSVGKNFTSTIEHPLVKLPRDGVNFGRRNLRNNMLVNIVMSKSTSVGMFHEGCGGSDGESRVSGVRRHGVGMGRISEVGLGGVSGEEICGVGIGGASGEGVRGVSKEGICGVGIGGASREGVRGVSEEGNNLVKNDINFSQYIIWGVY</sequence>
<name>A0ABD2YEU4_9GENT</name>
<comment type="caution">
    <text evidence="1">The sequence shown here is derived from an EMBL/GenBank/DDBJ whole genome shotgun (WGS) entry which is preliminary data.</text>
</comment>
<evidence type="ECO:0000313" key="2">
    <source>
        <dbReference type="EMBL" id="KAL3504381.1"/>
    </source>
</evidence>
<evidence type="ECO:0000313" key="3">
    <source>
        <dbReference type="Proteomes" id="UP001630127"/>
    </source>
</evidence>
<gene>
    <name evidence="1" type="ORF">ACH5RR_034218</name>
    <name evidence="2" type="ORF">ACH5RR_034222</name>
</gene>
<keyword evidence="3" id="KW-1185">Reference proteome</keyword>
<evidence type="ECO:0000313" key="1">
    <source>
        <dbReference type="EMBL" id="KAL3504377.1"/>
    </source>
</evidence>
<proteinExistence type="predicted"/>
<dbReference type="AlphaFoldDB" id="A0ABD2YEU4"/>
<dbReference type="EMBL" id="JBJUIK010000014">
    <property type="protein sequence ID" value="KAL3504377.1"/>
    <property type="molecule type" value="Genomic_DNA"/>
</dbReference>
<organism evidence="1 3">
    <name type="scientific">Cinchona calisaya</name>
    <dbReference type="NCBI Taxonomy" id="153742"/>
    <lineage>
        <taxon>Eukaryota</taxon>
        <taxon>Viridiplantae</taxon>
        <taxon>Streptophyta</taxon>
        <taxon>Embryophyta</taxon>
        <taxon>Tracheophyta</taxon>
        <taxon>Spermatophyta</taxon>
        <taxon>Magnoliopsida</taxon>
        <taxon>eudicotyledons</taxon>
        <taxon>Gunneridae</taxon>
        <taxon>Pentapetalae</taxon>
        <taxon>asterids</taxon>
        <taxon>lamiids</taxon>
        <taxon>Gentianales</taxon>
        <taxon>Rubiaceae</taxon>
        <taxon>Cinchonoideae</taxon>
        <taxon>Cinchoneae</taxon>
        <taxon>Cinchona</taxon>
    </lineage>
</organism>
<accession>A0ABD2YEU4</accession>